<sequence>MLNYSFVSVPTKEDHVFFIKHSIASWSREVIVPLYTALVQPHLEYCVQFWVPQYKEDIKLLMECAQRRATKMVKCLEGKTYEEWLRSFALFSLEKRRLRGDLIAVYSFLKGGSGGGGADLLSLVTSDRT</sequence>
<comment type="caution">
    <text evidence="1">The sequence shown here is derived from an EMBL/GenBank/DDBJ whole genome shotgun (WGS) entry which is preliminary data.</text>
</comment>
<accession>A0AAN7NLE3</accession>
<gene>
    <name evidence="1" type="ORF">QYF61_010119</name>
</gene>
<keyword evidence="2" id="KW-1185">Reference proteome</keyword>
<dbReference type="AlphaFoldDB" id="A0AAN7NLE3"/>
<evidence type="ECO:0000313" key="2">
    <source>
        <dbReference type="Proteomes" id="UP001333110"/>
    </source>
</evidence>
<protein>
    <submittedName>
        <fullName evidence="1">Uncharacterized protein</fullName>
    </submittedName>
</protein>
<name>A0AAN7NLE3_MYCAM</name>
<dbReference type="EMBL" id="JAUNZN010000002">
    <property type="protein sequence ID" value="KAK4826554.1"/>
    <property type="molecule type" value="Genomic_DNA"/>
</dbReference>
<organism evidence="1 2">
    <name type="scientific">Mycteria americana</name>
    <name type="common">Wood stork</name>
    <dbReference type="NCBI Taxonomy" id="33587"/>
    <lineage>
        <taxon>Eukaryota</taxon>
        <taxon>Metazoa</taxon>
        <taxon>Chordata</taxon>
        <taxon>Craniata</taxon>
        <taxon>Vertebrata</taxon>
        <taxon>Euteleostomi</taxon>
        <taxon>Archelosauria</taxon>
        <taxon>Archosauria</taxon>
        <taxon>Dinosauria</taxon>
        <taxon>Saurischia</taxon>
        <taxon>Theropoda</taxon>
        <taxon>Coelurosauria</taxon>
        <taxon>Aves</taxon>
        <taxon>Neognathae</taxon>
        <taxon>Neoaves</taxon>
        <taxon>Aequornithes</taxon>
        <taxon>Ciconiiformes</taxon>
        <taxon>Ciconiidae</taxon>
        <taxon>Mycteria</taxon>
    </lineage>
</organism>
<proteinExistence type="predicted"/>
<reference evidence="1 2" key="1">
    <citation type="journal article" date="2023" name="J. Hered.">
        <title>Chromosome-level genome of the wood stork (Mycteria americana) provides insight into avian chromosome evolution.</title>
        <authorList>
            <person name="Flamio R. Jr."/>
            <person name="Ramstad K.M."/>
        </authorList>
    </citation>
    <scope>NUCLEOTIDE SEQUENCE [LARGE SCALE GENOMIC DNA]</scope>
    <source>
        <strain evidence="1">JAX WOST 10</strain>
    </source>
</reference>
<dbReference type="Proteomes" id="UP001333110">
    <property type="component" value="Unassembled WGS sequence"/>
</dbReference>
<evidence type="ECO:0000313" key="1">
    <source>
        <dbReference type="EMBL" id="KAK4826554.1"/>
    </source>
</evidence>
<dbReference type="PANTHER" id="PTHR33332">
    <property type="entry name" value="REVERSE TRANSCRIPTASE DOMAIN-CONTAINING PROTEIN"/>
    <property type="match status" value="1"/>
</dbReference>